<organism evidence="1 2">
    <name type="scientific">Mycena venus</name>
    <dbReference type="NCBI Taxonomy" id="2733690"/>
    <lineage>
        <taxon>Eukaryota</taxon>
        <taxon>Fungi</taxon>
        <taxon>Dikarya</taxon>
        <taxon>Basidiomycota</taxon>
        <taxon>Agaricomycotina</taxon>
        <taxon>Agaricomycetes</taxon>
        <taxon>Agaricomycetidae</taxon>
        <taxon>Agaricales</taxon>
        <taxon>Marasmiineae</taxon>
        <taxon>Mycenaceae</taxon>
        <taxon>Mycena</taxon>
    </lineage>
</organism>
<reference evidence="1" key="1">
    <citation type="submission" date="2020-05" db="EMBL/GenBank/DDBJ databases">
        <title>Mycena genomes resolve the evolution of fungal bioluminescence.</title>
        <authorList>
            <person name="Tsai I.J."/>
        </authorList>
    </citation>
    <scope>NUCLEOTIDE SEQUENCE</scope>
    <source>
        <strain evidence="1">CCC161011</strain>
    </source>
</reference>
<dbReference type="AlphaFoldDB" id="A0A8H6Z4Q0"/>
<sequence>MLIVTWPTKVHESFKWIIKSLEDATKARPQFVSETNTPIPFISGPHKGGSITPDFAFGKNTSSDDTLYSIIVESAFRQSPKNLEETATKHLTCPEVACVIGLNFDTPSFTYPSPSPTPVPDLSFNDLKAGAKVSLRGGVKFRGTTWAPPIKGIQLTIWFKKQGTVVTVDKMAWDITPIENDTRHPDLRKRHSEIVNLIRKISCAVIDKSTFKLIYPDKDSFNIDWEGFYDDIDRRLLSDAFRRWLKWAFDRSPTLASPNEPTVKINDLGASDVKERTRPRLRIRSQEHRLDLQAR</sequence>
<dbReference type="OrthoDB" id="2976424at2759"/>
<evidence type="ECO:0000313" key="1">
    <source>
        <dbReference type="EMBL" id="KAF7372528.1"/>
    </source>
</evidence>
<dbReference type="Proteomes" id="UP000620124">
    <property type="component" value="Unassembled WGS sequence"/>
</dbReference>
<proteinExistence type="predicted"/>
<evidence type="ECO:0000313" key="2">
    <source>
        <dbReference type="Proteomes" id="UP000620124"/>
    </source>
</evidence>
<comment type="caution">
    <text evidence="1">The sequence shown here is derived from an EMBL/GenBank/DDBJ whole genome shotgun (WGS) entry which is preliminary data.</text>
</comment>
<name>A0A8H6Z4Q0_9AGAR</name>
<protein>
    <submittedName>
        <fullName evidence="1">Uncharacterized protein</fullName>
    </submittedName>
</protein>
<dbReference type="EMBL" id="JACAZI010000001">
    <property type="protein sequence ID" value="KAF7372528.1"/>
    <property type="molecule type" value="Genomic_DNA"/>
</dbReference>
<gene>
    <name evidence="1" type="ORF">MVEN_00114900</name>
</gene>
<accession>A0A8H6Z4Q0</accession>
<keyword evidence="2" id="KW-1185">Reference proteome</keyword>